<evidence type="ECO:0000259" key="4">
    <source>
        <dbReference type="Pfam" id="PF10620"/>
    </source>
</evidence>
<dbReference type="NCBIfam" id="NF002332">
    <property type="entry name" value="PRK01293.1"/>
    <property type="match status" value="1"/>
</dbReference>
<comment type="similarity">
    <text evidence="3">Belongs to the MdcG family.</text>
</comment>
<dbReference type="HAMAP" id="MF_00650">
    <property type="entry name" value="Malonate_MdcG"/>
    <property type="match status" value="1"/>
</dbReference>
<evidence type="ECO:0000256" key="1">
    <source>
        <dbReference type="ARBA" id="ARBA00022679"/>
    </source>
</evidence>
<dbReference type="Pfam" id="PF20866">
    <property type="entry name" value="MdcG_N"/>
    <property type="match status" value="1"/>
</dbReference>
<organism evidence="7 8">
    <name type="scientific">Pseudomonas luteola</name>
    <dbReference type="NCBI Taxonomy" id="47886"/>
    <lineage>
        <taxon>Bacteria</taxon>
        <taxon>Pseudomonadati</taxon>
        <taxon>Pseudomonadota</taxon>
        <taxon>Gammaproteobacteria</taxon>
        <taxon>Pseudomonadales</taxon>
        <taxon>Pseudomonadaceae</taxon>
        <taxon>Pseudomonas</taxon>
    </lineage>
</organism>
<dbReference type="InterPro" id="IPR048903">
    <property type="entry name" value="MdcG_N"/>
</dbReference>
<keyword evidence="9" id="KW-1185">Reference proteome</keyword>
<keyword evidence="1 3" id="KW-0808">Transferase</keyword>
<proteinExistence type="inferred from homology"/>
<evidence type="ECO:0000313" key="9">
    <source>
        <dbReference type="Proteomes" id="UP000626180"/>
    </source>
</evidence>
<evidence type="ECO:0000256" key="3">
    <source>
        <dbReference type="HAMAP-Rule" id="MF_00650"/>
    </source>
</evidence>
<name>A0A2X2DBP6_PSELU</name>
<comment type="function">
    <text evidence="3">Transfers 2'-(5-triphosphoribosyl)-3'-dephosphocoenzyme-A to the apo-[acyl-carrier-protein] of the malonate decarboxylase to yield holo-[acyl-carrier-protein].</text>
</comment>
<feature type="domain" description="Phosphoribosyl-dephospho-CoA transferase MdcG N-terminal" evidence="5">
    <location>
        <begin position="6"/>
        <end position="77"/>
    </location>
</feature>
<dbReference type="AlphaFoldDB" id="A0A2X2DBP6"/>
<dbReference type="GO" id="GO:0016779">
    <property type="term" value="F:nucleotidyltransferase activity"/>
    <property type="evidence" value="ECO:0007669"/>
    <property type="project" value="UniProtKB-UniRule"/>
</dbReference>
<evidence type="ECO:0000259" key="5">
    <source>
        <dbReference type="Pfam" id="PF20866"/>
    </source>
</evidence>
<dbReference type="Proteomes" id="UP000250443">
    <property type="component" value="Unassembled WGS sequence"/>
</dbReference>
<feature type="active site" evidence="3">
    <location>
        <position position="133"/>
    </location>
</feature>
<accession>A0A2X2DBP6</accession>
<protein>
    <recommendedName>
        <fullName evidence="3">Phosphoribosyl-dephospho-CoA transferase</fullName>
        <ecNumber evidence="3">2.7.7.66</ecNumber>
    </recommendedName>
    <alternativeName>
        <fullName evidence="3">Malonate decarboxylase holo-[acyl-carrier-protein] synthase</fullName>
        <shortName evidence="3">Holo-ACP synthase</shortName>
    </alternativeName>
</protein>
<dbReference type="Pfam" id="PF10620">
    <property type="entry name" value="MdcG"/>
    <property type="match status" value="1"/>
</dbReference>
<comment type="catalytic activity">
    <reaction evidence="3">
        <text>apo-[malonate decarboxylase ACP] + 2'-(5''-triphospho-alpha-D-ribosyl)-3'-dephospho-CoA = holo-[malonate decarboxylase ACP] + diphosphate</text>
        <dbReference type="Rhea" id="RHEA:42644"/>
        <dbReference type="Rhea" id="RHEA-COMP:10160"/>
        <dbReference type="Rhea" id="RHEA-COMP:10161"/>
        <dbReference type="ChEBI" id="CHEBI:29999"/>
        <dbReference type="ChEBI" id="CHEBI:33019"/>
        <dbReference type="ChEBI" id="CHEBI:61378"/>
        <dbReference type="ChEBI" id="CHEBI:82683"/>
        <dbReference type="EC" id="2.7.7.66"/>
    </reaction>
</comment>
<dbReference type="InterPro" id="IPR017557">
    <property type="entry name" value="Holo-ACP_synthase"/>
</dbReference>
<evidence type="ECO:0000256" key="2">
    <source>
        <dbReference type="ARBA" id="ARBA00022695"/>
    </source>
</evidence>
<feature type="active site" evidence="3">
    <location>
        <position position="135"/>
    </location>
</feature>
<dbReference type="EC" id="2.7.7.66" evidence="3"/>
<evidence type="ECO:0000313" key="6">
    <source>
        <dbReference type="EMBL" id="MBF8641366.1"/>
    </source>
</evidence>
<sequence>MKQAPRPHDLLWGFTPEQLPATAPQWAFTAVAAGGPVVVRRAEGKPDVVAVGIRGRGREERFGTWMALDHVVRSRSPEQLVAAISSHPIDPPALTALVWAKPCLDATGLAWGVTGSAGFQLATGIRTLHAESDLDLLIRAPAPLSRSQALALLNKLDKAPCRLDIQLETPQGGVALREWAQSSSRVLLKRASGACLVTDPWHLAEIAA</sequence>
<dbReference type="EMBL" id="JADMCD010000005">
    <property type="protein sequence ID" value="MBF8641366.1"/>
    <property type="molecule type" value="Genomic_DNA"/>
</dbReference>
<dbReference type="RefSeq" id="WP_010798974.1">
    <property type="nucleotide sequence ID" value="NZ_FQYS01000006.1"/>
</dbReference>
<reference evidence="6 9" key="2">
    <citation type="submission" date="2020-10" db="EMBL/GenBank/DDBJ databases">
        <title>Genome sequences of Pseudomonas isolates.</title>
        <authorList>
            <person name="Wessels L."/>
            <person name="Reich F."/>
            <person name="Hammerl J."/>
        </authorList>
    </citation>
    <scope>NUCLEOTIDE SEQUENCE [LARGE SCALE GENOMIC DNA]</scope>
    <source>
        <strain evidence="6 9">20-MO00624-0</strain>
    </source>
</reference>
<feature type="domain" description="Phosphoribosyl-dephospho-CoA transferase MdcG C-terminal" evidence="4">
    <location>
        <begin position="89"/>
        <end position="200"/>
    </location>
</feature>
<dbReference type="InterPro" id="IPR049180">
    <property type="entry name" value="MdcG_C"/>
</dbReference>
<dbReference type="EMBL" id="UAUF01000015">
    <property type="protein sequence ID" value="SPZ16423.1"/>
    <property type="molecule type" value="Genomic_DNA"/>
</dbReference>
<dbReference type="NCBIfam" id="TIGR03135">
    <property type="entry name" value="malonate_mdcG"/>
    <property type="match status" value="1"/>
</dbReference>
<evidence type="ECO:0000313" key="8">
    <source>
        <dbReference type="Proteomes" id="UP000250443"/>
    </source>
</evidence>
<keyword evidence="2 3" id="KW-0548">Nucleotidyltransferase</keyword>
<dbReference type="Proteomes" id="UP000626180">
    <property type="component" value="Unassembled WGS sequence"/>
</dbReference>
<evidence type="ECO:0000313" key="7">
    <source>
        <dbReference type="EMBL" id="SPZ16423.1"/>
    </source>
</evidence>
<gene>
    <name evidence="3 7" type="primary">mdcG</name>
    <name evidence="6" type="ORF">IRZ65_11795</name>
    <name evidence="7" type="ORF">NCTC11842_05455</name>
</gene>
<reference evidence="7 8" key="1">
    <citation type="submission" date="2018-06" db="EMBL/GenBank/DDBJ databases">
        <authorList>
            <consortium name="Pathogen Informatics"/>
            <person name="Doyle S."/>
        </authorList>
    </citation>
    <scope>NUCLEOTIDE SEQUENCE [LARGE SCALE GENOMIC DNA]</scope>
    <source>
        <strain evidence="7 8">NCTC11842</strain>
    </source>
</reference>